<dbReference type="KEGG" id="pex:IZT61_16670"/>
<evidence type="ECO:0000259" key="4">
    <source>
        <dbReference type="PROSITE" id="PS51118"/>
    </source>
</evidence>
<dbReference type="AlphaFoldDB" id="A0A7U3Q4Z8"/>
<reference evidence="5 6" key="1">
    <citation type="submission" date="2020-11" db="EMBL/GenBank/DDBJ databases">
        <title>Pedobacter endophytica, an endophytic bacteria isolated form Carex pumila.</title>
        <authorList>
            <person name="Peng Y."/>
            <person name="Jiang L."/>
            <person name="Lee J."/>
        </authorList>
    </citation>
    <scope>NUCLEOTIDE SEQUENCE [LARGE SCALE GENOMIC DNA]</scope>
    <source>
        <strain evidence="5 6">JBR3-12</strain>
    </source>
</reference>
<feature type="domain" description="HTH hxlR-type" evidence="4">
    <location>
        <begin position="11"/>
        <end position="115"/>
    </location>
</feature>
<evidence type="ECO:0000256" key="1">
    <source>
        <dbReference type="ARBA" id="ARBA00023015"/>
    </source>
</evidence>
<evidence type="ECO:0000256" key="2">
    <source>
        <dbReference type="ARBA" id="ARBA00023125"/>
    </source>
</evidence>
<keyword evidence="3" id="KW-0804">Transcription</keyword>
<dbReference type="InterPro" id="IPR036388">
    <property type="entry name" value="WH-like_DNA-bd_sf"/>
</dbReference>
<keyword evidence="6" id="KW-1185">Reference proteome</keyword>
<dbReference type="PROSITE" id="PS51118">
    <property type="entry name" value="HTH_HXLR"/>
    <property type="match status" value="1"/>
</dbReference>
<dbReference type="Pfam" id="PF01638">
    <property type="entry name" value="HxlR"/>
    <property type="match status" value="1"/>
</dbReference>
<organism evidence="5 6">
    <name type="scientific">Pedobacter endophyticus</name>
    <dbReference type="NCBI Taxonomy" id="2789740"/>
    <lineage>
        <taxon>Bacteria</taxon>
        <taxon>Pseudomonadati</taxon>
        <taxon>Bacteroidota</taxon>
        <taxon>Sphingobacteriia</taxon>
        <taxon>Sphingobacteriales</taxon>
        <taxon>Sphingobacteriaceae</taxon>
        <taxon>Pedobacter</taxon>
    </lineage>
</organism>
<dbReference type="EMBL" id="CP064939">
    <property type="protein sequence ID" value="QPH38695.1"/>
    <property type="molecule type" value="Genomic_DNA"/>
</dbReference>
<dbReference type="RefSeq" id="WP_196098172.1">
    <property type="nucleotide sequence ID" value="NZ_CP064939.1"/>
</dbReference>
<dbReference type="PANTHER" id="PTHR33204">
    <property type="entry name" value="TRANSCRIPTIONAL REGULATOR, MARR FAMILY"/>
    <property type="match status" value="1"/>
</dbReference>
<name>A0A7U3Q4Z8_9SPHI</name>
<sequence length="120" mass="13876">MRDKSKLTEACRQNIQAVKDTQDLLSGKWKCCILGMLYFSGKARFMEIHRHIDGIAPKVLSKELKDLEMNHLVKRTVQDTMPITVEYELTAHGESLKPVIEAMEKWGKSYRNNIIVENNK</sequence>
<evidence type="ECO:0000313" key="6">
    <source>
        <dbReference type="Proteomes" id="UP000594759"/>
    </source>
</evidence>
<dbReference type="Gene3D" id="1.10.10.10">
    <property type="entry name" value="Winged helix-like DNA-binding domain superfamily/Winged helix DNA-binding domain"/>
    <property type="match status" value="1"/>
</dbReference>
<dbReference type="SUPFAM" id="SSF46785">
    <property type="entry name" value="Winged helix' DNA-binding domain"/>
    <property type="match status" value="1"/>
</dbReference>
<gene>
    <name evidence="5" type="ORF">IZT61_16670</name>
</gene>
<evidence type="ECO:0000256" key="3">
    <source>
        <dbReference type="ARBA" id="ARBA00023163"/>
    </source>
</evidence>
<accession>A0A7U3Q4Z8</accession>
<dbReference type="InterPro" id="IPR002577">
    <property type="entry name" value="HTH_HxlR"/>
</dbReference>
<dbReference type="InterPro" id="IPR036390">
    <property type="entry name" value="WH_DNA-bd_sf"/>
</dbReference>
<keyword evidence="1" id="KW-0805">Transcription regulation</keyword>
<protein>
    <submittedName>
        <fullName evidence="5">Helix-turn-helix transcriptional regulator</fullName>
    </submittedName>
</protein>
<keyword evidence="2" id="KW-0238">DNA-binding</keyword>
<dbReference type="Proteomes" id="UP000594759">
    <property type="component" value="Chromosome"/>
</dbReference>
<proteinExistence type="predicted"/>
<evidence type="ECO:0000313" key="5">
    <source>
        <dbReference type="EMBL" id="QPH38695.1"/>
    </source>
</evidence>
<dbReference type="GO" id="GO:0003677">
    <property type="term" value="F:DNA binding"/>
    <property type="evidence" value="ECO:0007669"/>
    <property type="project" value="UniProtKB-KW"/>
</dbReference>